<sequence>MFVSWGSVVHRRRWLVAVAIVLFTVVGGAWGAGVFGALSQGGYEDPSSEAARATATAKEALGRQGGDLVVIYTAPDGGTIDDPALGEKITAKLRALPKDKVDSALSYWDTRAPQFADADKQRGLAVITMRSGDENERISQYPELRDQLQVDGVRTQIAGFVPMAAAINETTQSDLIKAEIVSVPLTLVLLVVIFGGLVAASLPVAVGGLAILGSLGVLRIIASFTEVSTFAVNVASLLGLGLAIDYGLFMVGRFREEIAAGRSTPDAVRRTVGTAGRTVAFSATLLIIALAGLMLFPQGFLKSVAYGGMSAVGIAALVSLTLLPALLGMLGKRVDSLGLPWRKKAKSAEDEGRGWRRLAGGVMKRPVTVAVPIVAGLLLLGAPFLGASFGAVTEKVLPASDATRQATETLNSQFPGLANDGAQLVLKGRDGKAPDQQALGQFIAAVDNVPGVSAVQPTGAAKDVVTLTAKLPGDSMSDAAKEAVKAIRAVQPPAGTDLLVGGMTAQVTDSLDAIIEQLPLMAVVVVGATLLLMFLAFGSLLLPIKAVVMSALSLSATFGVLVWVFQDGHLADWIGVTPGPLEAGIVVLMAAVVFGLSTDYEVFLMSRMVEARAKGASTEEAVSTGIAKTGRVISAAAILLIVVTGAFAFSNVAMMRFVGVGMILALALDATIVRMLLVPAVMKLLGNAAWWAPGPLKRFQQRVGLQESEDLPEGTSERERSPQPVG</sequence>
<comment type="caution">
    <text evidence="10">The sequence shown here is derived from an EMBL/GenBank/DDBJ whole genome shotgun (WGS) entry which is preliminary data.</text>
</comment>
<feature type="compositionally biased region" description="Basic and acidic residues" evidence="7">
    <location>
        <begin position="715"/>
        <end position="726"/>
    </location>
</feature>
<evidence type="ECO:0000256" key="2">
    <source>
        <dbReference type="ARBA" id="ARBA00010157"/>
    </source>
</evidence>
<evidence type="ECO:0000256" key="8">
    <source>
        <dbReference type="SAM" id="Phobius"/>
    </source>
</evidence>
<dbReference type="Pfam" id="PF03176">
    <property type="entry name" value="MMPL"/>
    <property type="match status" value="2"/>
</dbReference>
<feature type="transmembrane region" description="Helical" evidence="8">
    <location>
        <begin position="304"/>
        <end position="327"/>
    </location>
</feature>
<comment type="subcellular location">
    <subcellularLocation>
        <location evidence="1">Cell membrane</location>
        <topology evidence="1">Multi-pass membrane protein</topology>
    </subcellularLocation>
</comment>
<feature type="transmembrane region" description="Helical" evidence="8">
    <location>
        <begin position="230"/>
        <end position="252"/>
    </location>
</feature>
<organism evidence="10 11">
    <name type="scientific">Allokutzneria oryzae</name>
    <dbReference type="NCBI Taxonomy" id="1378989"/>
    <lineage>
        <taxon>Bacteria</taxon>
        <taxon>Bacillati</taxon>
        <taxon>Actinomycetota</taxon>
        <taxon>Actinomycetes</taxon>
        <taxon>Pseudonocardiales</taxon>
        <taxon>Pseudonocardiaceae</taxon>
        <taxon>Allokutzneria</taxon>
    </lineage>
</organism>
<keyword evidence="5 8" id="KW-1133">Transmembrane helix</keyword>
<gene>
    <name evidence="10" type="ORF">ACFFQA_22055</name>
</gene>
<feature type="transmembrane region" description="Helical" evidence="8">
    <location>
        <begin position="632"/>
        <end position="649"/>
    </location>
</feature>
<evidence type="ECO:0000256" key="4">
    <source>
        <dbReference type="ARBA" id="ARBA00022692"/>
    </source>
</evidence>
<dbReference type="EMBL" id="JBHLZU010000018">
    <property type="protein sequence ID" value="MFB9906625.1"/>
    <property type="molecule type" value="Genomic_DNA"/>
</dbReference>
<evidence type="ECO:0000256" key="6">
    <source>
        <dbReference type="ARBA" id="ARBA00023136"/>
    </source>
</evidence>
<comment type="similarity">
    <text evidence="2">Belongs to the resistance-nodulation-cell division (RND) (TC 2.A.6) family. MmpL subfamily.</text>
</comment>
<accession>A0ABV6A0E4</accession>
<feature type="transmembrane region" description="Helical" evidence="8">
    <location>
        <begin position="279"/>
        <end position="298"/>
    </location>
</feature>
<feature type="domain" description="Membrane transport protein MMPL" evidence="9">
    <location>
        <begin position="48"/>
        <end position="368"/>
    </location>
</feature>
<protein>
    <submittedName>
        <fullName evidence="10">MMPL family transporter</fullName>
    </submittedName>
</protein>
<feature type="domain" description="Membrane transport protein MMPL" evidence="9">
    <location>
        <begin position="397"/>
        <end position="693"/>
    </location>
</feature>
<evidence type="ECO:0000313" key="11">
    <source>
        <dbReference type="Proteomes" id="UP001589693"/>
    </source>
</evidence>
<name>A0ABV6A0E4_9PSEU</name>
<dbReference type="Proteomes" id="UP001589693">
    <property type="component" value="Unassembled WGS sequence"/>
</dbReference>
<proteinExistence type="inferred from homology"/>
<dbReference type="PANTHER" id="PTHR33406:SF11">
    <property type="entry name" value="MEMBRANE PROTEIN SCO6666-RELATED"/>
    <property type="match status" value="1"/>
</dbReference>
<dbReference type="RefSeq" id="WP_377855242.1">
    <property type="nucleotide sequence ID" value="NZ_JBHLZU010000018.1"/>
</dbReference>
<feature type="region of interest" description="Disordered" evidence="7">
    <location>
        <begin position="704"/>
        <end position="726"/>
    </location>
</feature>
<evidence type="ECO:0000313" key="10">
    <source>
        <dbReference type="EMBL" id="MFB9906625.1"/>
    </source>
</evidence>
<feature type="transmembrane region" description="Helical" evidence="8">
    <location>
        <begin position="585"/>
        <end position="604"/>
    </location>
</feature>
<keyword evidence="4 8" id="KW-0812">Transmembrane</keyword>
<dbReference type="InterPro" id="IPR004869">
    <property type="entry name" value="MMPL_dom"/>
</dbReference>
<evidence type="ECO:0000259" key="9">
    <source>
        <dbReference type="Pfam" id="PF03176"/>
    </source>
</evidence>
<feature type="transmembrane region" description="Helical" evidence="8">
    <location>
        <begin position="367"/>
        <end position="392"/>
    </location>
</feature>
<dbReference type="Gene3D" id="1.20.1640.10">
    <property type="entry name" value="Multidrug efflux transporter AcrB transmembrane domain"/>
    <property type="match status" value="2"/>
</dbReference>
<feature type="transmembrane region" description="Helical" evidence="8">
    <location>
        <begin position="520"/>
        <end position="542"/>
    </location>
</feature>
<evidence type="ECO:0000256" key="1">
    <source>
        <dbReference type="ARBA" id="ARBA00004651"/>
    </source>
</evidence>
<evidence type="ECO:0000256" key="3">
    <source>
        <dbReference type="ARBA" id="ARBA00022475"/>
    </source>
</evidence>
<evidence type="ECO:0000256" key="7">
    <source>
        <dbReference type="SAM" id="MobiDB-lite"/>
    </source>
</evidence>
<dbReference type="PANTHER" id="PTHR33406">
    <property type="entry name" value="MEMBRANE PROTEIN MJ1562-RELATED"/>
    <property type="match status" value="1"/>
</dbReference>
<reference evidence="10 11" key="1">
    <citation type="submission" date="2024-09" db="EMBL/GenBank/DDBJ databases">
        <authorList>
            <person name="Sun Q."/>
            <person name="Mori K."/>
        </authorList>
    </citation>
    <scope>NUCLEOTIDE SEQUENCE [LARGE SCALE GENOMIC DNA]</scope>
    <source>
        <strain evidence="10 11">TBRC 7907</strain>
    </source>
</reference>
<evidence type="ECO:0000256" key="5">
    <source>
        <dbReference type="ARBA" id="ARBA00022989"/>
    </source>
</evidence>
<feature type="transmembrane region" description="Helical" evidence="8">
    <location>
        <begin position="547"/>
        <end position="565"/>
    </location>
</feature>
<keyword evidence="11" id="KW-1185">Reference proteome</keyword>
<keyword evidence="6 8" id="KW-0472">Membrane</keyword>
<dbReference type="SUPFAM" id="SSF82866">
    <property type="entry name" value="Multidrug efflux transporter AcrB transmembrane domain"/>
    <property type="match status" value="2"/>
</dbReference>
<keyword evidence="3" id="KW-1003">Cell membrane</keyword>
<dbReference type="InterPro" id="IPR050545">
    <property type="entry name" value="Mycobact_MmpL"/>
</dbReference>